<dbReference type="InterPro" id="IPR006059">
    <property type="entry name" value="SBP"/>
</dbReference>
<feature type="chain" id="PRO_5047094193" evidence="1">
    <location>
        <begin position="20"/>
        <end position="416"/>
    </location>
</feature>
<reference evidence="2 3" key="1">
    <citation type="submission" date="2021-03" db="EMBL/GenBank/DDBJ databases">
        <title>Sequencing the genomes of 1000 actinobacteria strains.</title>
        <authorList>
            <person name="Klenk H.-P."/>
        </authorList>
    </citation>
    <scope>NUCLEOTIDE SEQUENCE [LARGE SCALE GENOMIC DNA]</scope>
    <source>
        <strain evidence="2 3">DSM 14564</strain>
    </source>
</reference>
<gene>
    <name evidence="2" type="ORF">JOF44_001910</name>
</gene>
<keyword evidence="3" id="KW-1185">Reference proteome</keyword>
<dbReference type="Gene3D" id="3.40.190.10">
    <property type="entry name" value="Periplasmic binding protein-like II"/>
    <property type="match status" value="2"/>
</dbReference>
<name>A0ABS4YJM4_9MICO</name>
<comment type="caution">
    <text evidence="2">The sequence shown here is derived from an EMBL/GenBank/DDBJ whole genome shotgun (WGS) entry which is preliminary data.</text>
</comment>
<dbReference type="PANTHER" id="PTHR43649:SF12">
    <property type="entry name" value="DIACETYLCHITOBIOSE BINDING PROTEIN DASA"/>
    <property type="match status" value="1"/>
</dbReference>
<evidence type="ECO:0000313" key="3">
    <source>
        <dbReference type="Proteomes" id="UP000698222"/>
    </source>
</evidence>
<dbReference type="InterPro" id="IPR050490">
    <property type="entry name" value="Bact_solute-bd_prot1"/>
</dbReference>
<dbReference type="SUPFAM" id="SSF53850">
    <property type="entry name" value="Periplasmic binding protein-like II"/>
    <property type="match status" value="1"/>
</dbReference>
<dbReference type="EMBL" id="JAGIOC010000001">
    <property type="protein sequence ID" value="MBP2409007.1"/>
    <property type="molecule type" value="Genomic_DNA"/>
</dbReference>
<keyword evidence="1" id="KW-0732">Signal</keyword>
<keyword evidence="2" id="KW-0762">Sugar transport</keyword>
<dbReference type="Pfam" id="PF01547">
    <property type="entry name" value="SBP_bac_1"/>
    <property type="match status" value="1"/>
</dbReference>
<accession>A0ABS4YJM4</accession>
<organism evidence="2 3">
    <name type="scientific">Brachybacterium fresconis</name>
    <dbReference type="NCBI Taxonomy" id="173363"/>
    <lineage>
        <taxon>Bacteria</taxon>
        <taxon>Bacillati</taxon>
        <taxon>Actinomycetota</taxon>
        <taxon>Actinomycetes</taxon>
        <taxon>Micrococcales</taxon>
        <taxon>Dermabacteraceae</taxon>
        <taxon>Brachybacterium</taxon>
    </lineage>
</organism>
<proteinExistence type="predicted"/>
<feature type="signal peptide" evidence="1">
    <location>
        <begin position="1"/>
        <end position="19"/>
    </location>
</feature>
<protein>
    <submittedName>
        <fullName evidence="2">Multiple sugar transport system substrate-binding protein</fullName>
    </submittedName>
</protein>
<keyword evidence="2" id="KW-0813">Transport</keyword>
<dbReference type="Proteomes" id="UP000698222">
    <property type="component" value="Unassembled WGS sequence"/>
</dbReference>
<dbReference type="PANTHER" id="PTHR43649">
    <property type="entry name" value="ARABINOSE-BINDING PROTEIN-RELATED"/>
    <property type="match status" value="1"/>
</dbReference>
<evidence type="ECO:0000256" key="1">
    <source>
        <dbReference type="SAM" id="SignalP"/>
    </source>
</evidence>
<sequence length="416" mass="44958">MRRRTVLAAGLLAAPLAGCADRGAEGERVFRQFDPANQVGGLVETIESWNAEHPDYRIAMETLSPNNPQQFAREANAGSGPDIAQLAFTDVSFMAEPRILTPLDDLMASSPAEGGDDLLATDMTTYDGSMWAVPWTADTMALVYRPDVLEQAGISETPQDWEELAEVAAKITQDSGGEVSGFVFPAGAQFSSAQWFPINYYLWAHDSELIRADGDTWSVGVSQQQLVDTMEYFNSYFTEGITPVSMQATTDYGDPSIIGSLDDGTCAMTFMPPAAFRTARESVGAELMTAPMPGGLEDGATHLGGRALGINANCEEPEAAWEFVKFLMSPETFENYPQYPASATTLDQVDVDPSEQGYVDQLPHAESFARYADAPITIASLQALVNQQFSAVYSGQSEPPDAARKIISTMTTGLEE</sequence>
<dbReference type="RefSeq" id="WP_209890306.1">
    <property type="nucleotide sequence ID" value="NZ_BAAAJV010000012.1"/>
</dbReference>
<evidence type="ECO:0000313" key="2">
    <source>
        <dbReference type="EMBL" id="MBP2409007.1"/>
    </source>
</evidence>